<dbReference type="PANTHER" id="PTHR47481:SF31">
    <property type="entry name" value="OS01G0873500 PROTEIN"/>
    <property type="match status" value="1"/>
</dbReference>
<feature type="region of interest" description="Disordered" evidence="1">
    <location>
        <begin position="1"/>
        <end position="22"/>
    </location>
</feature>
<gene>
    <name evidence="2" type="ORF">RchiOBHm_Chr2g0129181</name>
</gene>
<dbReference type="AlphaFoldDB" id="A0A2P6RUH6"/>
<name>A0A2P6RUH6_ROSCH</name>
<dbReference type="PANTHER" id="PTHR47481">
    <property type="match status" value="1"/>
</dbReference>
<dbReference type="Gramene" id="PRQ50087">
    <property type="protein sequence ID" value="PRQ50087"/>
    <property type="gene ID" value="RchiOBHm_Chr2g0129181"/>
</dbReference>
<dbReference type="Proteomes" id="UP000238479">
    <property type="component" value="Chromosome 2"/>
</dbReference>
<evidence type="ECO:0000313" key="2">
    <source>
        <dbReference type="EMBL" id="PRQ50087.1"/>
    </source>
</evidence>
<keyword evidence="2" id="KW-0808">Transferase</keyword>
<organism evidence="2 3">
    <name type="scientific">Rosa chinensis</name>
    <name type="common">China rose</name>
    <dbReference type="NCBI Taxonomy" id="74649"/>
    <lineage>
        <taxon>Eukaryota</taxon>
        <taxon>Viridiplantae</taxon>
        <taxon>Streptophyta</taxon>
        <taxon>Embryophyta</taxon>
        <taxon>Tracheophyta</taxon>
        <taxon>Spermatophyta</taxon>
        <taxon>Magnoliopsida</taxon>
        <taxon>eudicotyledons</taxon>
        <taxon>Gunneridae</taxon>
        <taxon>Pentapetalae</taxon>
        <taxon>rosids</taxon>
        <taxon>fabids</taxon>
        <taxon>Rosales</taxon>
        <taxon>Rosaceae</taxon>
        <taxon>Rosoideae</taxon>
        <taxon>Rosoideae incertae sedis</taxon>
        <taxon>Rosa</taxon>
    </lineage>
</organism>
<keyword evidence="2" id="KW-0695">RNA-directed DNA polymerase</keyword>
<evidence type="ECO:0000256" key="1">
    <source>
        <dbReference type="SAM" id="MobiDB-lite"/>
    </source>
</evidence>
<protein>
    <submittedName>
        <fullName evidence="2">Putative RNA-directed DNA polymerase</fullName>
        <ecNumber evidence="2">2.7.7.49</ecNumber>
    </submittedName>
</protein>
<feature type="region of interest" description="Disordered" evidence="1">
    <location>
        <begin position="336"/>
        <end position="365"/>
    </location>
</feature>
<dbReference type="EMBL" id="PDCK01000040">
    <property type="protein sequence ID" value="PRQ50087.1"/>
    <property type="molecule type" value="Genomic_DNA"/>
</dbReference>
<accession>A0A2P6RUH6</accession>
<sequence>MASTTSSPSPTQPTPNPSPIFPLTPGSSSAMQVQNLGPVIPVRLTETNYLLWKSVFLPVLHKYHLLSIVDGSEPCPPEKVLSPSGELILNDAFVSWFERDQQLLIWINSTLSDSVLPYVIGCSHARDLWLNLEARFAGLSQAHLLHLKARLQTAKKGSLSMTAYLQLLKGYADSLAALGAPVSDSDLVAYCLQGLTEEYSAFATALRTRMGILPVTSAELHNLLLSEEIILEDRKQLNLEASAPVSAFAATPIASHGGARGGSNFRGRSRHPNFRGGARGGSFTSASSRPRIQCQICERQGHSAIDCYNRMNHAFVGRIPPAKLSALFAAPTTVVPPPSPSATLPTPVAFNTQPSSQTPSVHPPYSPTSPGFNFYSAPVANSSWLADSGASQHVTPDLSQLSDVTPYYGFGASENPLSRTSA</sequence>
<dbReference type="OMA" id="HETHFLY"/>
<evidence type="ECO:0000313" key="3">
    <source>
        <dbReference type="Proteomes" id="UP000238479"/>
    </source>
</evidence>
<dbReference type="Pfam" id="PF14223">
    <property type="entry name" value="Retrotran_gag_2"/>
    <property type="match status" value="1"/>
</dbReference>
<comment type="caution">
    <text evidence="2">The sequence shown here is derived from an EMBL/GenBank/DDBJ whole genome shotgun (WGS) entry which is preliminary data.</text>
</comment>
<dbReference type="GO" id="GO:0003964">
    <property type="term" value="F:RNA-directed DNA polymerase activity"/>
    <property type="evidence" value="ECO:0007669"/>
    <property type="project" value="UniProtKB-KW"/>
</dbReference>
<feature type="compositionally biased region" description="Pro residues" evidence="1">
    <location>
        <begin position="10"/>
        <end position="22"/>
    </location>
</feature>
<reference evidence="2 3" key="1">
    <citation type="journal article" date="2018" name="Nat. Genet.">
        <title>The Rosa genome provides new insights in the design of modern roses.</title>
        <authorList>
            <person name="Bendahmane M."/>
        </authorList>
    </citation>
    <scope>NUCLEOTIDE SEQUENCE [LARGE SCALE GENOMIC DNA]</scope>
    <source>
        <strain evidence="3">cv. Old Blush</strain>
    </source>
</reference>
<feature type="region of interest" description="Disordered" evidence="1">
    <location>
        <begin position="259"/>
        <end position="286"/>
    </location>
</feature>
<keyword evidence="2" id="KW-0548">Nucleotidyltransferase</keyword>
<dbReference type="EC" id="2.7.7.49" evidence="2"/>
<feature type="compositionally biased region" description="Polar residues" evidence="1">
    <location>
        <begin position="350"/>
        <end position="360"/>
    </location>
</feature>
<keyword evidence="3" id="KW-1185">Reference proteome</keyword>
<proteinExistence type="predicted"/>